<evidence type="ECO:0000313" key="3">
    <source>
        <dbReference type="Proteomes" id="UP000198852"/>
    </source>
</evidence>
<dbReference type="RefSeq" id="WP_093412957.1">
    <property type="nucleotide sequence ID" value="NZ_FOZX01000001.1"/>
</dbReference>
<name>A0A1I6NVP4_9PSEU</name>
<proteinExistence type="predicted"/>
<keyword evidence="3" id="KW-1185">Reference proteome</keyword>
<sequence>MAGATTIDEYLDGFTGEKRELLAELRRIARETVPEASETIKWGNPAWVHPSGTILFAFSGHAEHTNVAFTPSTKEAFAAELAEFDTGKGTVKLPYGRPVPEDLLRRMITYRLREHEDHGVLWK</sequence>
<dbReference type="InterPro" id="IPR014922">
    <property type="entry name" value="YdhG-like"/>
</dbReference>
<accession>A0A1I6NVP4</accession>
<evidence type="ECO:0000259" key="1">
    <source>
        <dbReference type="Pfam" id="PF08818"/>
    </source>
</evidence>
<dbReference type="Gene3D" id="3.90.1150.200">
    <property type="match status" value="1"/>
</dbReference>
<gene>
    <name evidence="2" type="ORF">SAMN05660874_00180</name>
</gene>
<organism evidence="2 3">
    <name type="scientific">Saccharopolyspora flava</name>
    <dbReference type="NCBI Taxonomy" id="95161"/>
    <lineage>
        <taxon>Bacteria</taxon>
        <taxon>Bacillati</taxon>
        <taxon>Actinomycetota</taxon>
        <taxon>Actinomycetes</taxon>
        <taxon>Pseudonocardiales</taxon>
        <taxon>Pseudonocardiaceae</taxon>
        <taxon>Saccharopolyspora</taxon>
    </lineage>
</organism>
<protein>
    <submittedName>
        <fullName evidence="2">Uncharacterized conserved protein YdhG, YjbR/CyaY-like superfamily, DUF1801 family</fullName>
    </submittedName>
</protein>
<dbReference type="AlphaFoldDB" id="A0A1I6NVP4"/>
<evidence type="ECO:0000313" key="2">
    <source>
        <dbReference type="EMBL" id="SFS32027.1"/>
    </source>
</evidence>
<dbReference type="EMBL" id="FOZX01000001">
    <property type="protein sequence ID" value="SFS32027.1"/>
    <property type="molecule type" value="Genomic_DNA"/>
</dbReference>
<dbReference type="SUPFAM" id="SSF159888">
    <property type="entry name" value="YdhG-like"/>
    <property type="match status" value="1"/>
</dbReference>
<dbReference type="STRING" id="95161.SAMN05660874_00180"/>
<dbReference type="Pfam" id="PF08818">
    <property type="entry name" value="DUF1801"/>
    <property type="match status" value="1"/>
</dbReference>
<feature type="domain" description="YdhG-like" evidence="1">
    <location>
        <begin position="18"/>
        <end position="111"/>
    </location>
</feature>
<dbReference type="Proteomes" id="UP000198852">
    <property type="component" value="Unassembled WGS sequence"/>
</dbReference>
<reference evidence="3" key="1">
    <citation type="submission" date="2016-10" db="EMBL/GenBank/DDBJ databases">
        <authorList>
            <person name="Varghese N."/>
            <person name="Submissions S."/>
        </authorList>
    </citation>
    <scope>NUCLEOTIDE SEQUENCE [LARGE SCALE GENOMIC DNA]</scope>
    <source>
        <strain evidence="3">DSM 44771</strain>
    </source>
</reference>
<dbReference type="OrthoDB" id="192368at2"/>